<accession>A0A7J6GIQ7</accession>
<feature type="region of interest" description="Disordered" evidence="6">
    <location>
        <begin position="465"/>
        <end position="492"/>
    </location>
</feature>
<name>A0A7J6GIQ7_CANSA</name>
<dbReference type="Gene3D" id="2.30.30.140">
    <property type="match status" value="1"/>
</dbReference>
<feature type="region of interest" description="Disordered" evidence="6">
    <location>
        <begin position="111"/>
        <end position="148"/>
    </location>
</feature>
<dbReference type="Gene3D" id="1.25.40.90">
    <property type="match status" value="1"/>
</dbReference>
<feature type="region of interest" description="Disordered" evidence="6">
    <location>
        <begin position="823"/>
        <end position="898"/>
    </location>
</feature>
<dbReference type="PANTHER" id="PTHR12550:SF49">
    <property type="entry name" value="PROTEIN HUA2-LIKE 2-RELATED"/>
    <property type="match status" value="1"/>
</dbReference>
<keyword evidence="4 5" id="KW-0560">Oxidoreductase</keyword>
<feature type="compositionally biased region" description="Polar residues" evidence="6">
    <location>
        <begin position="466"/>
        <end position="484"/>
    </location>
</feature>
<dbReference type="EMBL" id="JAATIQ010000100">
    <property type="protein sequence ID" value="KAF4382761.1"/>
    <property type="molecule type" value="Genomic_DNA"/>
</dbReference>
<feature type="compositionally biased region" description="Pro residues" evidence="6">
    <location>
        <begin position="1227"/>
        <end position="1256"/>
    </location>
</feature>
<dbReference type="PANTHER" id="PTHR12550">
    <property type="entry name" value="HEPATOMA-DERIVED GROWTH FACTOR-RELATED"/>
    <property type="match status" value="1"/>
</dbReference>
<dbReference type="InterPro" id="IPR029760">
    <property type="entry name" value="GPX_CS"/>
</dbReference>
<evidence type="ECO:0000256" key="2">
    <source>
        <dbReference type="ARBA" id="ARBA00022559"/>
    </source>
</evidence>
<dbReference type="Pfam" id="PF00255">
    <property type="entry name" value="GSHPx"/>
    <property type="match status" value="1"/>
</dbReference>
<dbReference type="Gene3D" id="3.40.30.10">
    <property type="entry name" value="Glutaredoxin"/>
    <property type="match status" value="1"/>
</dbReference>
<dbReference type="PROSITE" id="PS51355">
    <property type="entry name" value="GLUTATHIONE_PEROXID_3"/>
    <property type="match status" value="1"/>
</dbReference>
<evidence type="ECO:0000256" key="1">
    <source>
        <dbReference type="ARBA" id="ARBA00006926"/>
    </source>
</evidence>
<gene>
    <name evidence="10" type="ORF">G4B88_021544</name>
</gene>
<dbReference type="PROSITE" id="PS00763">
    <property type="entry name" value="GLUTATHIONE_PEROXID_2"/>
    <property type="match status" value="1"/>
</dbReference>
<dbReference type="SUPFAM" id="SSF63748">
    <property type="entry name" value="Tudor/PWWP/MBT"/>
    <property type="match status" value="1"/>
</dbReference>
<feature type="region of interest" description="Disordered" evidence="6">
    <location>
        <begin position="792"/>
        <end position="811"/>
    </location>
</feature>
<comment type="caution">
    <text evidence="10">The sequence shown here is derived from an EMBL/GenBank/DDBJ whole genome shotgun (WGS) entry which is preliminary data.</text>
</comment>
<dbReference type="InterPro" id="IPR036249">
    <property type="entry name" value="Thioredoxin-like_sf"/>
</dbReference>
<feature type="compositionally biased region" description="Polar residues" evidence="6">
    <location>
        <begin position="841"/>
        <end position="898"/>
    </location>
</feature>
<feature type="domain" description="CID" evidence="9">
    <location>
        <begin position="949"/>
        <end position="1086"/>
    </location>
</feature>
<keyword evidence="3" id="KW-0507">mRNA processing</keyword>
<dbReference type="InterPro" id="IPR000313">
    <property type="entry name" value="PWWP_dom"/>
</dbReference>
<feature type="region of interest" description="Disordered" evidence="6">
    <location>
        <begin position="1138"/>
        <end position="1171"/>
    </location>
</feature>
<feature type="compositionally biased region" description="Acidic residues" evidence="6">
    <location>
        <begin position="802"/>
        <end position="811"/>
    </location>
</feature>
<feature type="compositionally biased region" description="Polar residues" evidence="6">
    <location>
        <begin position="129"/>
        <end position="139"/>
    </location>
</feature>
<dbReference type="Pfam" id="PF00855">
    <property type="entry name" value="PWWP"/>
    <property type="match status" value="1"/>
</dbReference>
<dbReference type="InterPro" id="IPR013766">
    <property type="entry name" value="Thioredoxin_domain"/>
</dbReference>
<sequence length="1710" mass="187535">MAPSRRKGVSKAAAAAAARRQWKVGDLVLAKVKGFPAWPATVSEPEKWGYPADWKKVLVYFFGTQQIAFCNPADVEAFTEEKKQTLLVKRHGKGADFVRAVQEIVDSYDKLKKQDQSDDVNSEGVTHMNGGNSIDSSANPGLKDQHEAPEATLDSRFNSSCIADGSDPSLLVEDSSATAPVGAVCEKEDPTDTARVTETPLRTISSSRKRSRDLSLQSGVSQTEPTVRRSRTSSRLESRKLRGSNVQCNDNSKIAANISASVVREGLLRRNSQRRKSTDASECDDVDLSTFVSSGSIEDNGSEIVTVESDTFSFNEGSTIDSGCKIEQSETLVGCLEGDVELIKGFDLQIKAVVVKKKRKPSRKRVCSDALEPTFTVDKEAGVQSTSESSHNVCEKMNGICPKEDGDEHLPLVKRARVRMGEPSSLRELNSLSTSEENTQKEAVNQILGAVGKSLNCDDPIERDSPMTNSASVASPSHNFSQFHGSKPHTWKANKDQSFGCSADGESALPPSKRLHRALEAMSANAAEEVQSCKDALMVMNTLPNGNIISLTIGSPDKTIESKTVSDLVLPNVDSIGCNAEEVGVSDIDATFNPSSGENTELSLEMELYNVRVESHDIQNSNSGEEVYLNSGNHADGNDICDGSKGGEIAVTPVQSQSPRLLLSIPDSKESDVRSARGSEDQLLLPENKGNTKSIESINNELEKSQNEYEICKPTVMSMDPVSGTHDGITENGNTKSIESINCKSDKSQNEYEICEPTVMNVDPVSRTHDGIVEISPQSCVGVLKLNAESISDEDTRSLEPPPDDNREENDMSEVVMDAVNPKDLSSMSFPNNDLDDGLVNQLNSSPTDGVDSLSQASPPNASLGHVSTSDHSCFLQNNSSLPQASSPNASLGHVSTSDHSCFLQNNSSCSPDVHLRHKISSHPPIVDGEEKYESMVTQRPKSVGKYAESNAALASFEGMLGTLTRTKESIGRATRVAMDCAKLGVSSKVVDILLRCLETESSLHRRVDLFFLVDSIAQCSRCMKGDVGGLYPSAFQAMLPRLLVAAAPPGNSAHENRRQCLKARLGKILPDSVIRRHMRELDYHGPGSTSGPFSRRSMRTERSLDDPLREMEGMLVDEYGSNSSFQLPGFCMPSMLKDEGEGSDSDGGSFEAVTPERSPEACSDHETTSALEKHRHILEDVDGELEMEDVAPCETELNSSSCATGVVATQNSQDQFEQHFSLTFAPPLPQDVPPSSPPLPSSPPPPPPPPPPPLPSIAQSCVVPDPYANGMDSSKLYHDNMQETMVQPVTQQSSAPIINQPIPDSVHYHTSDCRDPQRQIADSFPGHNYHSKGYPLRPPHPPPSNQFSYVSGEQHFKPRREATPPHSYSNRYHFAQSWDRENFYNNHERIKQAPHELHDNWRVPPHSFSGHQYPGKGKSYGPVPFGPPSEPNQGWRFPPRSMNHRHSMPYRPPREGPIPVAGPGLRTLYVFQVRTSGDLDELVYQVTIEFLIGLKCRIVLTWHGSKKEKAHKRTWLGYRFVGHGGALRMRIIHREREGEMGAAQSVSEKSIHEFTVKDARGKDVELSSYKGKVLLVVNVASKCGFTDSNYTQLTELYNKYKDKGFEVLAFPCNQFLKQEPGSSEDAQKFACERYKAEYPIFQKVRVNGPDTAPVYKYLKTSKSGFLGSRIKWNFTKFLVDKDGQVIERYGTSTAPLAIEDDIKKALGEV</sequence>
<dbReference type="SUPFAM" id="SSF52833">
    <property type="entry name" value="Thioredoxin-like"/>
    <property type="match status" value="1"/>
</dbReference>
<dbReference type="PRINTS" id="PR01011">
    <property type="entry name" value="GLUTPROXDASE"/>
</dbReference>
<feature type="region of interest" description="Disordered" evidence="6">
    <location>
        <begin position="1225"/>
        <end position="1260"/>
    </location>
</feature>
<dbReference type="PROSITE" id="PS50812">
    <property type="entry name" value="PWWP"/>
    <property type="match status" value="1"/>
</dbReference>
<dbReference type="InterPro" id="IPR000889">
    <property type="entry name" value="Glutathione_peroxidase"/>
</dbReference>
<dbReference type="PROSITE" id="PS51352">
    <property type="entry name" value="THIOREDOXIN_2"/>
    <property type="match status" value="1"/>
</dbReference>
<evidence type="ECO:0000313" key="11">
    <source>
        <dbReference type="Proteomes" id="UP000583929"/>
    </source>
</evidence>
<dbReference type="SMART" id="SM00582">
    <property type="entry name" value="RPR"/>
    <property type="match status" value="1"/>
</dbReference>
<dbReference type="PROSITE" id="PS51391">
    <property type="entry name" value="CID"/>
    <property type="match status" value="1"/>
</dbReference>
<feature type="compositionally biased region" description="Polar residues" evidence="6">
    <location>
        <begin position="194"/>
        <end position="204"/>
    </location>
</feature>
<dbReference type="GO" id="GO:0005634">
    <property type="term" value="C:nucleus"/>
    <property type="evidence" value="ECO:0007669"/>
    <property type="project" value="UniProtKB-ARBA"/>
</dbReference>
<protein>
    <recommendedName>
        <fullName evidence="5">Glutathione peroxidase</fullName>
    </recommendedName>
</protein>
<comment type="similarity">
    <text evidence="1 5">Belongs to the glutathione peroxidase family.</text>
</comment>
<feature type="domain" description="Thioredoxin" evidence="8">
    <location>
        <begin position="1546"/>
        <end position="1710"/>
    </location>
</feature>
<feature type="region of interest" description="Disordered" evidence="6">
    <location>
        <begin position="622"/>
        <end position="648"/>
    </location>
</feature>
<evidence type="ECO:0000259" key="7">
    <source>
        <dbReference type="PROSITE" id="PS50812"/>
    </source>
</evidence>
<dbReference type="GO" id="GO:0006397">
    <property type="term" value="P:mRNA processing"/>
    <property type="evidence" value="ECO:0007669"/>
    <property type="project" value="UniProtKB-KW"/>
</dbReference>
<dbReference type="Proteomes" id="UP000583929">
    <property type="component" value="Unassembled WGS sequence"/>
</dbReference>
<evidence type="ECO:0000313" key="10">
    <source>
        <dbReference type="EMBL" id="KAF4382761.1"/>
    </source>
</evidence>
<dbReference type="CDD" id="cd20147">
    <property type="entry name" value="PWWP_HULK"/>
    <property type="match status" value="1"/>
</dbReference>
<dbReference type="GO" id="GO:0004601">
    <property type="term" value="F:peroxidase activity"/>
    <property type="evidence" value="ECO:0007669"/>
    <property type="project" value="UniProtKB-KW"/>
</dbReference>
<feature type="region of interest" description="Disordered" evidence="6">
    <location>
        <begin position="1083"/>
        <end position="1103"/>
    </location>
</feature>
<keyword evidence="11" id="KW-1185">Reference proteome</keyword>
<dbReference type="Pfam" id="PF04818">
    <property type="entry name" value="CID"/>
    <property type="match status" value="1"/>
</dbReference>
<evidence type="ECO:0000256" key="5">
    <source>
        <dbReference type="RuleBase" id="RU000499"/>
    </source>
</evidence>
<dbReference type="GO" id="GO:0006979">
    <property type="term" value="P:response to oxidative stress"/>
    <property type="evidence" value="ECO:0007669"/>
    <property type="project" value="InterPro"/>
</dbReference>
<evidence type="ECO:0000256" key="4">
    <source>
        <dbReference type="ARBA" id="ARBA00023002"/>
    </source>
</evidence>
<reference evidence="10 11" key="1">
    <citation type="journal article" date="2020" name="bioRxiv">
        <title>Sequence and annotation of 42 cannabis genomes reveals extensive copy number variation in cannabinoid synthesis and pathogen resistance genes.</title>
        <authorList>
            <person name="Mckernan K.J."/>
            <person name="Helbert Y."/>
            <person name="Kane L.T."/>
            <person name="Ebling H."/>
            <person name="Zhang L."/>
            <person name="Liu B."/>
            <person name="Eaton Z."/>
            <person name="Mclaughlin S."/>
            <person name="Kingan S."/>
            <person name="Baybayan P."/>
            <person name="Concepcion G."/>
            <person name="Jordan M."/>
            <person name="Riva A."/>
            <person name="Barbazuk W."/>
            <person name="Harkins T."/>
        </authorList>
    </citation>
    <scope>NUCLEOTIDE SEQUENCE [LARGE SCALE GENOMIC DNA]</scope>
    <source>
        <strain evidence="11">cv. Jamaican Lion 4</strain>
        <tissue evidence="10">Leaf</tissue>
    </source>
</reference>
<keyword evidence="2 5" id="KW-0575">Peroxidase</keyword>
<dbReference type="SMART" id="SM00293">
    <property type="entry name" value="PWWP"/>
    <property type="match status" value="1"/>
</dbReference>
<feature type="compositionally biased region" description="Basic and acidic residues" evidence="6">
    <location>
        <begin position="1158"/>
        <end position="1168"/>
    </location>
</feature>
<dbReference type="InterPro" id="IPR008942">
    <property type="entry name" value="ENTH_VHS"/>
</dbReference>
<feature type="domain" description="PWWP" evidence="7">
    <location>
        <begin position="24"/>
        <end position="81"/>
    </location>
</feature>
<evidence type="ECO:0000259" key="8">
    <source>
        <dbReference type="PROSITE" id="PS51352"/>
    </source>
</evidence>
<dbReference type="FunFam" id="3.40.30.10:FF:000025">
    <property type="entry name" value="Glutathione peroxidase"/>
    <property type="match status" value="1"/>
</dbReference>
<dbReference type="PROSITE" id="PS00460">
    <property type="entry name" value="GLUTATHIONE_PEROXID_1"/>
    <property type="match status" value="1"/>
</dbReference>
<proteinExistence type="inferred from homology"/>
<feature type="region of interest" description="Disordered" evidence="6">
    <location>
        <begin position="172"/>
        <end position="243"/>
    </location>
</feature>
<organism evidence="10 11">
    <name type="scientific">Cannabis sativa</name>
    <name type="common">Hemp</name>
    <name type="synonym">Marijuana</name>
    <dbReference type="NCBI Taxonomy" id="3483"/>
    <lineage>
        <taxon>Eukaryota</taxon>
        <taxon>Viridiplantae</taxon>
        <taxon>Streptophyta</taxon>
        <taxon>Embryophyta</taxon>
        <taxon>Tracheophyta</taxon>
        <taxon>Spermatophyta</taxon>
        <taxon>Magnoliopsida</taxon>
        <taxon>eudicotyledons</taxon>
        <taxon>Gunneridae</taxon>
        <taxon>Pentapetalae</taxon>
        <taxon>rosids</taxon>
        <taxon>fabids</taxon>
        <taxon>Rosales</taxon>
        <taxon>Cannabaceae</taxon>
        <taxon>Cannabis</taxon>
    </lineage>
</organism>
<feature type="region of interest" description="Disordered" evidence="6">
    <location>
        <begin position="1325"/>
        <end position="1344"/>
    </location>
</feature>
<evidence type="ECO:0000256" key="3">
    <source>
        <dbReference type="ARBA" id="ARBA00022664"/>
    </source>
</evidence>
<evidence type="ECO:0000256" key="6">
    <source>
        <dbReference type="SAM" id="MobiDB-lite"/>
    </source>
</evidence>
<dbReference type="CDD" id="cd00340">
    <property type="entry name" value="GSH_Peroxidase"/>
    <property type="match status" value="1"/>
</dbReference>
<evidence type="ECO:0000259" key="9">
    <source>
        <dbReference type="PROSITE" id="PS51391"/>
    </source>
</evidence>
<dbReference type="InterPro" id="IPR006569">
    <property type="entry name" value="CID_dom"/>
</dbReference>
<dbReference type="InterPro" id="IPR029759">
    <property type="entry name" value="GPX_AS"/>
</dbReference>